<dbReference type="InterPro" id="IPR002110">
    <property type="entry name" value="Ankyrin_rpt"/>
</dbReference>
<sequence length="168" mass="18326">MLLRREDVVLALLDLGADAGTTLGHRLLAAAGADVDQLNSEGQPPLHFTVRFLEEERSAVITAELLRLGANVNAAWAPRGITPLMLAACPTVVDHLLVHGADVSARDRSDMTCLHYSARFGRLNIIKIMLEHGADPNINMPLLIAERYAQSETEAYLKAAYGQQYKPV</sequence>
<dbReference type="AlphaFoldDB" id="A0A836C9Y9"/>
<dbReference type="PROSITE" id="PS50297">
    <property type="entry name" value="ANK_REP_REGION"/>
    <property type="match status" value="1"/>
</dbReference>
<feature type="repeat" description="ANK" evidence="3">
    <location>
        <begin position="109"/>
        <end position="141"/>
    </location>
</feature>
<name>A0A836C9Y9_9STRA</name>
<evidence type="ECO:0000256" key="1">
    <source>
        <dbReference type="ARBA" id="ARBA00022737"/>
    </source>
</evidence>
<dbReference type="Proteomes" id="UP000664859">
    <property type="component" value="Unassembled WGS sequence"/>
</dbReference>
<dbReference type="SUPFAM" id="SSF48403">
    <property type="entry name" value="Ankyrin repeat"/>
    <property type="match status" value="1"/>
</dbReference>
<dbReference type="OrthoDB" id="195446at2759"/>
<dbReference type="PROSITE" id="PS50088">
    <property type="entry name" value="ANK_REPEAT"/>
    <property type="match status" value="1"/>
</dbReference>
<gene>
    <name evidence="4" type="ORF">JKP88DRAFT_282496</name>
</gene>
<dbReference type="Pfam" id="PF12796">
    <property type="entry name" value="Ank_2"/>
    <property type="match status" value="1"/>
</dbReference>
<reference evidence="4" key="1">
    <citation type="submission" date="2021-02" db="EMBL/GenBank/DDBJ databases">
        <title>First Annotated Genome of the Yellow-green Alga Tribonema minus.</title>
        <authorList>
            <person name="Mahan K.M."/>
        </authorList>
    </citation>
    <scope>NUCLEOTIDE SEQUENCE</scope>
    <source>
        <strain evidence="4">UTEX B ZZ1240</strain>
    </source>
</reference>
<evidence type="ECO:0000313" key="5">
    <source>
        <dbReference type="Proteomes" id="UP000664859"/>
    </source>
</evidence>
<dbReference type="SMART" id="SM00248">
    <property type="entry name" value="ANK"/>
    <property type="match status" value="3"/>
</dbReference>
<dbReference type="PANTHER" id="PTHR24189">
    <property type="entry name" value="MYOTROPHIN"/>
    <property type="match status" value="1"/>
</dbReference>
<dbReference type="Gene3D" id="1.25.40.20">
    <property type="entry name" value="Ankyrin repeat-containing domain"/>
    <property type="match status" value="1"/>
</dbReference>
<keyword evidence="5" id="KW-1185">Reference proteome</keyword>
<dbReference type="EMBL" id="JAFCMP010000533">
    <property type="protein sequence ID" value="KAG5176756.1"/>
    <property type="molecule type" value="Genomic_DNA"/>
</dbReference>
<organism evidence="4 5">
    <name type="scientific">Tribonema minus</name>
    <dbReference type="NCBI Taxonomy" id="303371"/>
    <lineage>
        <taxon>Eukaryota</taxon>
        <taxon>Sar</taxon>
        <taxon>Stramenopiles</taxon>
        <taxon>Ochrophyta</taxon>
        <taxon>PX clade</taxon>
        <taxon>Xanthophyceae</taxon>
        <taxon>Tribonematales</taxon>
        <taxon>Tribonemataceae</taxon>
        <taxon>Tribonema</taxon>
    </lineage>
</organism>
<keyword evidence="2 3" id="KW-0040">ANK repeat</keyword>
<evidence type="ECO:0000313" key="4">
    <source>
        <dbReference type="EMBL" id="KAG5176756.1"/>
    </source>
</evidence>
<keyword evidence="1" id="KW-0677">Repeat</keyword>
<comment type="caution">
    <text evidence="4">The sequence shown here is derived from an EMBL/GenBank/DDBJ whole genome shotgun (WGS) entry which is preliminary data.</text>
</comment>
<dbReference type="PANTHER" id="PTHR24189:SF50">
    <property type="entry name" value="ANKYRIN REPEAT AND SOCS BOX PROTEIN 2"/>
    <property type="match status" value="1"/>
</dbReference>
<proteinExistence type="predicted"/>
<dbReference type="InterPro" id="IPR050745">
    <property type="entry name" value="Multifunctional_regulatory"/>
</dbReference>
<evidence type="ECO:0000256" key="3">
    <source>
        <dbReference type="PROSITE-ProRule" id="PRU00023"/>
    </source>
</evidence>
<dbReference type="InterPro" id="IPR036770">
    <property type="entry name" value="Ankyrin_rpt-contain_sf"/>
</dbReference>
<evidence type="ECO:0000256" key="2">
    <source>
        <dbReference type="ARBA" id="ARBA00023043"/>
    </source>
</evidence>
<accession>A0A836C9Y9</accession>
<protein>
    <submittedName>
        <fullName evidence="4">Ankyrin repeat-containing domain protein</fullName>
    </submittedName>
</protein>